<sequence length="409" mass="46757">MKLPLDIFDSVFALLSEDPEGPDVKTLKACNLVSFSLSKTCEPHLFACVYLPDIYDPRCRMSIFHFSEILRAKPHVARYVRRLGLLALDATYWTSNQKYLCKVVQDVLIQLRYDNIRWFKIYAARRIPFIALPGAITDIMKLPTLEVVHIHSISQMHGSIFSSPRNRPWVLDIGDSSVVPDMSSSSKEHEPRTPSPNRNLHQLIMRYNCSGSGLASTLLTPQNQGPFLDISHLKVLQLGDRSDAIYERTWNLAHTIALSCARNLTTLKMSSFPRSLDGVTDFYDIFKGLSNTLETLVMWHPRADVVDRLLGVPFTFTSLTEIQLDLFPEIRLKEADFWEKVDLALCDEGRYPLLEHVPVEIQWYRGQNRWQDHSDVVDRIESIKDSLLPMTKSRGIRSGVSLKVTNRPS</sequence>
<comment type="caution">
    <text evidence="1">The sequence shown here is derived from an EMBL/GenBank/DDBJ whole genome shotgun (WGS) entry which is preliminary data.</text>
</comment>
<evidence type="ECO:0000313" key="2">
    <source>
        <dbReference type="Proteomes" id="UP000284842"/>
    </source>
</evidence>
<dbReference type="InParanoid" id="A0A409VAN2"/>
<keyword evidence="2" id="KW-1185">Reference proteome</keyword>
<evidence type="ECO:0000313" key="1">
    <source>
        <dbReference type="EMBL" id="PPQ63948.1"/>
    </source>
</evidence>
<accession>A0A409VAN2</accession>
<protein>
    <recommendedName>
        <fullName evidence="3">F-box domain-containing protein</fullName>
    </recommendedName>
</protein>
<gene>
    <name evidence="1" type="ORF">CVT24_009123</name>
</gene>
<proteinExistence type="predicted"/>
<evidence type="ECO:0008006" key="3">
    <source>
        <dbReference type="Google" id="ProtNLM"/>
    </source>
</evidence>
<reference evidence="1 2" key="1">
    <citation type="journal article" date="2018" name="Evol. Lett.">
        <title>Horizontal gene cluster transfer increased hallucinogenic mushroom diversity.</title>
        <authorList>
            <person name="Reynolds H.T."/>
            <person name="Vijayakumar V."/>
            <person name="Gluck-Thaler E."/>
            <person name="Korotkin H.B."/>
            <person name="Matheny P.B."/>
            <person name="Slot J.C."/>
        </authorList>
    </citation>
    <scope>NUCLEOTIDE SEQUENCE [LARGE SCALE GENOMIC DNA]</scope>
    <source>
        <strain evidence="1 2">2629</strain>
    </source>
</reference>
<dbReference type="OrthoDB" id="10603990at2759"/>
<dbReference type="AlphaFoldDB" id="A0A409VAN2"/>
<organism evidence="1 2">
    <name type="scientific">Panaeolus cyanescens</name>
    <dbReference type="NCBI Taxonomy" id="181874"/>
    <lineage>
        <taxon>Eukaryota</taxon>
        <taxon>Fungi</taxon>
        <taxon>Dikarya</taxon>
        <taxon>Basidiomycota</taxon>
        <taxon>Agaricomycotina</taxon>
        <taxon>Agaricomycetes</taxon>
        <taxon>Agaricomycetidae</taxon>
        <taxon>Agaricales</taxon>
        <taxon>Agaricineae</taxon>
        <taxon>Galeropsidaceae</taxon>
        <taxon>Panaeolus</taxon>
    </lineage>
</organism>
<name>A0A409VAN2_9AGAR</name>
<dbReference type="Proteomes" id="UP000284842">
    <property type="component" value="Unassembled WGS sequence"/>
</dbReference>
<dbReference type="EMBL" id="NHTK01006103">
    <property type="protein sequence ID" value="PPQ63948.1"/>
    <property type="molecule type" value="Genomic_DNA"/>
</dbReference>